<dbReference type="GO" id="GO:0006031">
    <property type="term" value="P:chitin biosynthetic process"/>
    <property type="evidence" value="ECO:0007669"/>
    <property type="project" value="TreeGrafter"/>
</dbReference>
<dbReference type="EC" id="2.4.1.16" evidence="2"/>
<comment type="catalytic activity">
    <reaction evidence="10">
        <text>[(1-&gt;4)-N-acetyl-beta-D-glucosaminyl](n) + UDP-N-acetyl-alpha-D-glucosamine = [(1-&gt;4)-N-acetyl-beta-D-glucosaminyl](n+1) + UDP + H(+)</text>
        <dbReference type="Rhea" id="RHEA:16637"/>
        <dbReference type="Rhea" id="RHEA-COMP:9593"/>
        <dbReference type="Rhea" id="RHEA-COMP:9595"/>
        <dbReference type="ChEBI" id="CHEBI:15378"/>
        <dbReference type="ChEBI" id="CHEBI:17029"/>
        <dbReference type="ChEBI" id="CHEBI:57705"/>
        <dbReference type="ChEBI" id="CHEBI:58223"/>
        <dbReference type="EC" id="2.4.1.16"/>
    </reaction>
</comment>
<dbReference type="EMBL" id="NHYE01005659">
    <property type="protein sequence ID" value="PPQ65002.1"/>
    <property type="molecule type" value="Genomic_DNA"/>
</dbReference>
<accession>A0A409VFH9</accession>
<keyword evidence="3" id="KW-1003">Cell membrane</keyword>
<sequence>MALRFQTNYDVTDVPIPTTRQPPHSGATIRRAKTLTKPERSVAPVPLINPPTFVPSSPGRPLPSAASDDYNGSTTWRIFSRVVTFWAPDILLSSVGGMKDKAVRQAWREKVALCLIIAVMCCVVGFITVGFQKVLCPESATSDARFLRVGSVPGTVGVQGIIFNSTSAKWPSGVDTTTITKNPGVDITQLFQRDASSFKTCKGLKFRVAEDTPCSSATPCPLGPSNSSSTFQSLSLTKTAFLAGYSWDQVASLQNYFVLDGAVLNLTPYMLLHTNPVPSDNVDTAIRTVLKAGSGKSGKDGTRLFVNRADLMTAIPCIKERYYAGNIDKITPGCFVSSLFLYIGLIVILGLVMVRFVMACVFNWFLSERLAGPPNSQDLNRSAISPAVMPEGANVSVDNRNGTAPWAGGQKKLAKTAKIGKSLATSSSTTLINPDNGTAPIMSLAQIGAELFAVCLVTCYSEGEESLRTTLDSISLTTYSDARKLLFVVADGMITGAGEKRSTPDICVSLLEADPRFGNPMPMTYASVGTGAKAQNRAMVYAGHYTVAGRRTPTVIVVKCGTDAEAMSDKKPGNRGKRDSQLILMNFFSRVTYNDRMTPLDFDLFRKIHILMGVTPDFFEVCLMVDADTKVFPESLKHLVNCMHHDQMIMGVCGETRIANKRDSWVTAIQVFEYFISHHLAKAFESVFGGVSCLPGCFSMFRLKARKATGDDWVPLIIKPEIVKEYSQSEVTTLHQKNLLLLGEDRFLTTCLLRTFPNRKMMFLPQARCRTIVPDTFKVLLSQRRRWINSTIHNLMELVLVRNLCGTFCFSMQFVVFMDLLGTVVLPIAISLTYTLIVSMALIPPKTFEEAIPLMLLIAVLGLPAILILITTRKVVYVFWMLIYLLALPIWNFVLPVYAFWHFDDFSWGETRKVEGEAKDTGHGGGGGKANIPDVPMRRWEDWERSRLRKLRREERRRREFERMHPSGYNAGEREFLVAPDARSQYDGSDTLSLNSSDDDHWGTQIGGYNEHNPHYPPPPAAFVPDTNTLEAAKTVDGSELEAMLEMGFDERPSPTPPNSTYVPRYQLTDGSTTQLVSAGNGYSPLTRSTSPGAHNAPPLENTLSPTTPTMSMSPKMTAPRTTHSERYGPLGPLDPSAKF</sequence>
<gene>
    <name evidence="14" type="ORF">CVT26_015711</name>
</gene>
<evidence type="ECO:0000256" key="1">
    <source>
        <dbReference type="ARBA" id="ARBA00004651"/>
    </source>
</evidence>
<evidence type="ECO:0000256" key="12">
    <source>
        <dbReference type="SAM" id="Phobius"/>
    </source>
</evidence>
<name>A0A409VFH9_9AGAR</name>
<feature type="compositionally biased region" description="Polar residues" evidence="11">
    <location>
        <begin position="1084"/>
        <end position="1093"/>
    </location>
</feature>
<dbReference type="PANTHER" id="PTHR22914">
    <property type="entry name" value="CHITIN SYNTHASE"/>
    <property type="match status" value="1"/>
</dbReference>
<keyword evidence="4" id="KW-0328">Glycosyltransferase</keyword>
<dbReference type="STRING" id="231916.A0A409VFH9"/>
<evidence type="ECO:0000256" key="11">
    <source>
        <dbReference type="SAM" id="MobiDB-lite"/>
    </source>
</evidence>
<evidence type="ECO:0000313" key="14">
    <source>
        <dbReference type="EMBL" id="PPQ65002.1"/>
    </source>
</evidence>
<feature type="transmembrane region" description="Helical" evidence="12">
    <location>
        <begin position="111"/>
        <end position="131"/>
    </location>
</feature>
<dbReference type="Proteomes" id="UP000284706">
    <property type="component" value="Unassembled WGS sequence"/>
</dbReference>
<dbReference type="CDD" id="cd04190">
    <property type="entry name" value="Chitin_synth_C"/>
    <property type="match status" value="1"/>
</dbReference>
<evidence type="ECO:0000256" key="3">
    <source>
        <dbReference type="ARBA" id="ARBA00022475"/>
    </source>
</evidence>
<comment type="subcellular location">
    <subcellularLocation>
        <location evidence="1">Cell membrane</location>
        <topology evidence="1">Multi-pass membrane protein</topology>
    </subcellularLocation>
</comment>
<dbReference type="InParanoid" id="A0A409VFH9"/>
<evidence type="ECO:0000313" key="15">
    <source>
        <dbReference type="Proteomes" id="UP000284706"/>
    </source>
</evidence>
<evidence type="ECO:0000256" key="6">
    <source>
        <dbReference type="ARBA" id="ARBA00022692"/>
    </source>
</evidence>
<evidence type="ECO:0000256" key="5">
    <source>
        <dbReference type="ARBA" id="ARBA00022679"/>
    </source>
</evidence>
<feature type="domain" description="Chitin synthase 4-like" evidence="13">
    <location>
        <begin position="244"/>
        <end position="326"/>
    </location>
</feature>
<dbReference type="InterPro" id="IPR054295">
    <property type="entry name" value="CHS4-like_dom"/>
</dbReference>
<keyword evidence="8 12" id="KW-0472">Membrane</keyword>
<evidence type="ECO:0000256" key="8">
    <source>
        <dbReference type="ARBA" id="ARBA00023136"/>
    </source>
</evidence>
<reference evidence="14 15" key="1">
    <citation type="journal article" date="2018" name="Evol. Lett.">
        <title>Horizontal gene cluster transfer increased hallucinogenic mushroom diversity.</title>
        <authorList>
            <person name="Reynolds H.T."/>
            <person name="Vijayakumar V."/>
            <person name="Gluck-Thaler E."/>
            <person name="Korotkin H.B."/>
            <person name="Matheny P.B."/>
            <person name="Slot J.C."/>
        </authorList>
    </citation>
    <scope>NUCLEOTIDE SEQUENCE [LARGE SCALE GENOMIC DNA]</scope>
    <source>
        <strain evidence="14 15">SRW20</strain>
    </source>
</reference>
<dbReference type="PANTHER" id="PTHR22914:SF41">
    <property type="entry name" value="CHITIN SYNTHASE 7"/>
    <property type="match status" value="1"/>
</dbReference>
<keyword evidence="6 12" id="KW-0812">Transmembrane</keyword>
<dbReference type="OrthoDB" id="370884at2759"/>
<dbReference type="Pfam" id="PF03142">
    <property type="entry name" value="Chitin_synth_2"/>
    <property type="match status" value="1"/>
</dbReference>
<feature type="compositionally biased region" description="Low complexity" evidence="11">
    <location>
        <begin position="1103"/>
        <end position="1118"/>
    </location>
</feature>
<evidence type="ECO:0000256" key="4">
    <source>
        <dbReference type="ARBA" id="ARBA00022676"/>
    </source>
</evidence>
<dbReference type="GO" id="GO:0004100">
    <property type="term" value="F:chitin synthase activity"/>
    <property type="evidence" value="ECO:0007669"/>
    <property type="project" value="UniProtKB-EC"/>
</dbReference>
<feature type="region of interest" description="Disordered" evidence="11">
    <location>
        <begin position="1075"/>
        <end position="1140"/>
    </location>
</feature>
<keyword evidence="7 12" id="KW-1133">Transmembrane helix</keyword>
<dbReference type="InterPro" id="IPR004835">
    <property type="entry name" value="Chitin_synth"/>
</dbReference>
<proteinExistence type="predicted"/>
<evidence type="ECO:0000256" key="9">
    <source>
        <dbReference type="ARBA" id="ARBA00023180"/>
    </source>
</evidence>
<keyword evidence="5" id="KW-0808">Transferase</keyword>
<feature type="transmembrane region" description="Helical" evidence="12">
    <location>
        <begin position="877"/>
        <end position="903"/>
    </location>
</feature>
<keyword evidence="15" id="KW-1185">Reference proteome</keyword>
<dbReference type="Pfam" id="PF22997">
    <property type="entry name" value="CHS4"/>
    <property type="match status" value="1"/>
</dbReference>
<organism evidence="14 15">
    <name type="scientific">Gymnopilus dilepis</name>
    <dbReference type="NCBI Taxonomy" id="231916"/>
    <lineage>
        <taxon>Eukaryota</taxon>
        <taxon>Fungi</taxon>
        <taxon>Dikarya</taxon>
        <taxon>Basidiomycota</taxon>
        <taxon>Agaricomycotina</taxon>
        <taxon>Agaricomycetes</taxon>
        <taxon>Agaricomycetidae</taxon>
        <taxon>Agaricales</taxon>
        <taxon>Agaricineae</taxon>
        <taxon>Hymenogastraceae</taxon>
        <taxon>Gymnopilus</taxon>
    </lineage>
</organism>
<dbReference type="GO" id="GO:0030428">
    <property type="term" value="C:cell septum"/>
    <property type="evidence" value="ECO:0007669"/>
    <property type="project" value="TreeGrafter"/>
</dbReference>
<comment type="caution">
    <text evidence="14">The sequence shown here is derived from an EMBL/GenBank/DDBJ whole genome shotgun (WGS) entry which is preliminary data.</text>
</comment>
<dbReference type="AlphaFoldDB" id="A0A409VFH9"/>
<feature type="transmembrane region" description="Helical" evidence="12">
    <location>
        <begin position="339"/>
        <end position="366"/>
    </location>
</feature>
<evidence type="ECO:0000256" key="7">
    <source>
        <dbReference type="ARBA" id="ARBA00022989"/>
    </source>
</evidence>
<keyword evidence="9" id="KW-0325">Glycoprotein</keyword>
<dbReference type="SUPFAM" id="SSF53448">
    <property type="entry name" value="Nucleotide-diphospho-sugar transferases"/>
    <property type="match status" value="1"/>
</dbReference>
<evidence type="ECO:0000256" key="10">
    <source>
        <dbReference type="ARBA" id="ARBA00048014"/>
    </source>
</evidence>
<feature type="transmembrane region" description="Helical" evidence="12">
    <location>
        <begin position="851"/>
        <end position="871"/>
    </location>
</feature>
<evidence type="ECO:0000259" key="13">
    <source>
        <dbReference type="Pfam" id="PF22997"/>
    </source>
</evidence>
<feature type="transmembrane region" description="Helical" evidence="12">
    <location>
        <begin position="824"/>
        <end position="844"/>
    </location>
</feature>
<protein>
    <recommendedName>
        <fullName evidence="2">chitin synthase</fullName>
        <ecNumber evidence="2">2.4.1.16</ecNumber>
    </recommendedName>
</protein>
<evidence type="ECO:0000256" key="2">
    <source>
        <dbReference type="ARBA" id="ARBA00012543"/>
    </source>
</evidence>
<dbReference type="GO" id="GO:0005886">
    <property type="term" value="C:plasma membrane"/>
    <property type="evidence" value="ECO:0007669"/>
    <property type="project" value="UniProtKB-SubCell"/>
</dbReference>
<dbReference type="InterPro" id="IPR029044">
    <property type="entry name" value="Nucleotide-diphossugar_trans"/>
</dbReference>